<sequence length="387" mass="43308">MGCNLLAMYFVIIAVDFGLGNGLKYGPCKSKCKKLGLAGCWRVCRIETDDVIEKSCWNKCSNSIIMGQNAEAALRGCIHQCRNCVLPSNQTDFVKIVDDQYTAEGPVFTKDGNFYMVATFRNEIVKVDLEKRNASLFVAPSINGLKGYPVGLQCDSENNIWVADATLGLLKLTQDGSFKQIATRDNYNNILQGCNDLTFDYQGNLWITAPTGPIFSTLENYTDSQEEPFGSVYCYNKTTDEIIKVTTGFLYPNGIAIQHDNNGTPKKLIFGESFNTTAPLWSYDIVSPCQVENKQVWGNLPSKSMPDGMDFDNEGDLIVTDYSSNYVYVFGPNGGAPICRLKCPFSAITNVHFRPNSTDLFITEREFHGLWKIQWKSEGMEQYCERV</sequence>
<gene>
    <name evidence="4" type="ORF">OFUS_LOCUS12850</name>
</gene>
<dbReference type="AlphaFoldDB" id="A0A8S4NYI2"/>
<accession>A0A8S4NYI2</accession>
<feature type="signal peptide" evidence="2">
    <location>
        <begin position="1"/>
        <end position="22"/>
    </location>
</feature>
<comment type="caution">
    <text evidence="4">The sequence shown here is derived from an EMBL/GenBank/DDBJ whole genome shotgun (WGS) entry which is preliminary data.</text>
</comment>
<name>A0A8S4NYI2_OWEFU</name>
<protein>
    <recommendedName>
        <fullName evidence="3">SMP-30/Gluconolactonase/LRE-like region domain-containing protein</fullName>
    </recommendedName>
</protein>
<dbReference type="SUPFAM" id="SSF63829">
    <property type="entry name" value="Calcium-dependent phosphotriesterase"/>
    <property type="match status" value="1"/>
</dbReference>
<dbReference type="PANTHER" id="PTHR47572">
    <property type="entry name" value="LIPOPROTEIN-RELATED"/>
    <property type="match status" value="1"/>
</dbReference>
<keyword evidence="1" id="KW-0378">Hydrolase</keyword>
<evidence type="ECO:0000313" key="5">
    <source>
        <dbReference type="Proteomes" id="UP000749559"/>
    </source>
</evidence>
<dbReference type="InterPro" id="IPR051262">
    <property type="entry name" value="SMP-30/CGR1_Lactonase"/>
</dbReference>
<dbReference type="Gene3D" id="2.120.10.30">
    <property type="entry name" value="TolB, C-terminal domain"/>
    <property type="match status" value="1"/>
</dbReference>
<keyword evidence="5" id="KW-1185">Reference proteome</keyword>
<evidence type="ECO:0000256" key="1">
    <source>
        <dbReference type="ARBA" id="ARBA00022801"/>
    </source>
</evidence>
<keyword evidence="2" id="KW-0732">Signal</keyword>
<dbReference type="InterPro" id="IPR011042">
    <property type="entry name" value="6-blade_b-propeller_TolB-like"/>
</dbReference>
<dbReference type="EMBL" id="CAIIXF020000006">
    <property type="protein sequence ID" value="CAH1787073.1"/>
    <property type="molecule type" value="Genomic_DNA"/>
</dbReference>
<dbReference type="Pfam" id="PF08450">
    <property type="entry name" value="SGL"/>
    <property type="match status" value="1"/>
</dbReference>
<evidence type="ECO:0000259" key="3">
    <source>
        <dbReference type="Pfam" id="PF08450"/>
    </source>
</evidence>
<reference evidence="4" key="1">
    <citation type="submission" date="2022-03" db="EMBL/GenBank/DDBJ databases">
        <authorList>
            <person name="Martin C."/>
        </authorList>
    </citation>
    <scope>NUCLEOTIDE SEQUENCE</scope>
</reference>
<dbReference type="Proteomes" id="UP000749559">
    <property type="component" value="Unassembled WGS sequence"/>
</dbReference>
<dbReference type="OrthoDB" id="423498at2759"/>
<feature type="chain" id="PRO_5035807015" description="SMP-30/Gluconolactonase/LRE-like region domain-containing protein" evidence="2">
    <location>
        <begin position="23"/>
        <end position="387"/>
    </location>
</feature>
<evidence type="ECO:0000313" key="4">
    <source>
        <dbReference type="EMBL" id="CAH1787073.1"/>
    </source>
</evidence>
<dbReference type="GO" id="GO:0016787">
    <property type="term" value="F:hydrolase activity"/>
    <property type="evidence" value="ECO:0007669"/>
    <property type="project" value="UniProtKB-KW"/>
</dbReference>
<proteinExistence type="predicted"/>
<dbReference type="PANTHER" id="PTHR47572:SF4">
    <property type="entry name" value="LACTONASE DRP35"/>
    <property type="match status" value="1"/>
</dbReference>
<organism evidence="4 5">
    <name type="scientific">Owenia fusiformis</name>
    <name type="common">Polychaete worm</name>
    <dbReference type="NCBI Taxonomy" id="6347"/>
    <lineage>
        <taxon>Eukaryota</taxon>
        <taxon>Metazoa</taxon>
        <taxon>Spiralia</taxon>
        <taxon>Lophotrochozoa</taxon>
        <taxon>Annelida</taxon>
        <taxon>Polychaeta</taxon>
        <taxon>Sedentaria</taxon>
        <taxon>Canalipalpata</taxon>
        <taxon>Sabellida</taxon>
        <taxon>Oweniida</taxon>
        <taxon>Oweniidae</taxon>
        <taxon>Owenia</taxon>
    </lineage>
</organism>
<evidence type="ECO:0000256" key="2">
    <source>
        <dbReference type="SAM" id="SignalP"/>
    </source>
</evidence>
<dbReference type="InterPro" id="IPR013658">
    <property type="entry name" value="SGL"/>
</dbReference>
<feature type="domain" description="SMP-30/Gluconolactonase/LRE-like region" evidence="3">
    <location>
        <begin position="103"/>
        <end position="363"/>
    </location>
</feature>